<dbReference type="Proteomes" id="UP000823775">
    <property type="component" value="Unassembled WGS sequence"/>
</dbReference>
<comment type="caution">
    <text evidence="2">The sequence shown here is derived from an EMBL/GenBank/DDBJ whole genome shotgun (WGS) entry which is preliminary data.</text>
</comment>
<feature type="region of interest" description="Disordered" evidence="1">
    <location>
        <begin position="1"/>
        <end position="36"/>
    </location>
</feature>
<protein>
    <submittedName>
        <fullName evidence="2">Uncharacterized protein</fullName>
    </submittedName>
</protein>
<evidence type="ECO:0000256" key="1">
    <source>
        <dbReference type="SAM" id="MobiDB-lite"/>
    </source>
</evidence>
<gene>
    <name evidence="2" type="ORF">HAX54_020148</name>
</gene>
<dbReference type="EMBL" id="JACEIK010002438">
    <property type="protein sequence ID" value="MCD9561170.1"/>
    <property type="molecule type" value="Genomic_DNA"/>
</dbReference>
<evidence type="ECO:0000313" key="2">
    <source>
        <dbReference type="EMBL" id="MCD9561170.1"/>
    </source>
</evidence>
<name>A0ABS8USX5_DATST</name>
<reference evidence="2 3" key="1">
    <citation type="journal article" date="2021" name="BMC Genomics">
        <title>Datura genome reveals duplications of psychoactive alkaloid biosynthetic genes and high mutation rate following tissue culture.</title>
        <authorList>
            <person name="Rajewski A."/>
            <person name="Carter-House D."/>
            <person name="Stajich J."/>
            <person name="Litt A."/>
        </authorList>
    </citation>
    <scope>NUCLEOTIDE SEQUENCE [LARGE SCALE GENOMIC DNA]</scope>
    <source>
        <strain evidence="2">AR-01</strain>
    </source>
</reference>
<organism evidence="2 3">
    <name type="scientific">Datura stramonium</name>
    <name type="common">Jimsonweed</name>
    <name type="synonym">Common thornapple</name>
    <dbReference type="NCBI Taxonomy" id="4076"/>
    <lineage>
        <taxon>Eukaryota</taxon>
        <taxon>Viridiplantae</taxon>
        <taxon>Streptophyta</taxon>
        <taxon>Embryophyta</taxon>
        <taxon>Tracheophyta</taxon>
        <taxon>Spermatophyta</taxon>
        <taxon>Magnoliopsida</taxon>
        <taxon>eudicotyledons</taxon>
        <taxon>Gunneridae</taxon>
        <taxon>Pentapetalae</taxon>
        <taxon>asterids</taxon>
        <taxon>lamiids</taxon>
        <taxon>Solanales</taxon>
        <taxon>Solanaceae</taxon>
        <taxon>Solanoideae</taxon>
        <taxon>Datureae</taxon>
        <taxon>Datura</taxon>
    </lineage>
</organism>
<accession>A0ABS8USX5</accession>
<sequence>MSSNTEDFVSQSTTDNKNSDLSFAETESSNDTVSVIPPVQRQQLLLDETAMKEVVEGDTSQGAQSKEVYPLVHRPIKNQLYDPDFAANGLPVDPYLRMLIQNPNFDGRKFEQTVSYDWKPLFCDVCLVVGHKCELQANIKMDHEKPQRRRTGPKKVRAELVDVYRNIATSYSDTLVDSEKTLLHNMAK</sequence>
<evidence type="ECO:0000313" key="3">
    <source>
        <dbReference type="Proteomes" id="UP000823775"/>
    </source>
</evidence>
<keyword evidence="3" id="KW-1185">Reference proteome</keyword>
<feature type="compositionally biased region" description="Polar residues" evidence="1">
    <location>
        <begin position="1"/>
        <end position="33"/>
    </location>
</feature>
<proteinExistence type="predicted"/>